<proteinExistence type="predicted"/>
<dbReference type="Pfam" id="PF12833">
    <property type="entry name" value="HTH_18"/>
    <property type="match status" value="1"/>
</dbReference>
<keyword evidence="2" id="KW-0238">DNA-binding</keyword>
<dbReference type="InterPro" id="IPR009057">
    <property type="entry name" value="Homeodomain-like_sf"/>
</dbReference>
<reference evidence="5 6" key="1">
    <citation type="journal article" date="2011" name="J. Bacteriol.">
        <title>Genome sequence of Haloplasma contractile, an unusual contractile bacterium from a deep-sea anoxic brine lake.</title>
        <authorList>
            <person name="Antunes A."/>
            <person name="Alam I."/>
            <person name="El Dorry H."/>
            <person name="Siam R."/>
            <person name="Robertson A."/>
            <person name="Bajic V.B."/>
            <person name="Stingl U."/>
        </authorList>
    </citation>
    <scope>NUCLEOTIDE SEQUENCE [LARGE SCALE GENOMIC DNA]</scope>
    <source>
        <strain evidence="5 6">SSD-17B</strain>
    </source>
</reference>
<keyword evidence="1" id="KW-0805">Transcription regulation</keyword>
<name>F7Q1J3_9MOLU</name>
<evidence type="ECO:0000259" key="4">
    <source>
        <dbReference type="PROSITE" id="PS01124"/>
    </source>
</evidence>
<dbReference type="PROSITE" id="PS00041">
    <property type="entry name" value="HTH_ARAC_FAMILY_1"/>
    <property type="match status" value="1"/>
</dbReference>
<reference evidence="5 6" key="2">
    <citation type="journal article" date="2013" name="PLoS ONE">
        <title>INDIGO - INtegrated Data Warehouse of MIcrobial GenOmes with Examples from the Red Sea Extremophiles.</title>
        <authorList>
            <person name="Alam I."/>
            <person name="Antunes A."/>
            <person name="Kamau A.A."/>
            <person name="Ba Alawi W."/>
            <person name="Kalkatawi M."/>
            <person name="Stingl U."/>
            <person name="Bajic V.B."/>
        </authorList>
    </citation>
    <scope>NUCLEOTIDE SEQUENCE [LARGE SCALE GENOMIC DNA]</scope>
    <source>
        <strain evidence="5 6">SSD-17B</strain>
    </source>
</reference>
<dbReference type="InterPro" id="IPR018060">
    <property type="entry name" value="HTH_AraC"/>
</dbReference>
<protein>
    <submittedName>
        <fullName evidence="5">AraC-family transcriptional regulator protein</fullName>
    </submittedName>
</protein>
<dbReference type="InterPro" id="IPR018062">
    <property type="entry name" value="HTH_AraC-typ_CS"/>
</dbReference>
<evidence type="ECO:0000256" key="2">
    <source>
        <dbReference type="ARBA" id="ARBA00023125"/>
    </source>
</evidence>
<gene>
    <name evidence="5" type="ORF">HLPCO_001264</name>
</gene>
<evidence type="ECO:0000256" key="1">
    <source>
        <dbReference type="ARBA" id="ARBA00023015"/>
    </source>
</evidence>
<feature type="domain" description="HTH araC/xylS-type" evidence="4">
    <location>
        <begin position="143"/>
        <end position="241"/>
    </location>
</feature>
<evidence type="ECO:0000256" key="3">
    <source>
        <dbReference type="ARBA" id="ARBA00023163"/>
    </source>
</evidence>
<dbReference type="InParanoid" id="F7Q1J3"/>
<dbReference type="Proteomes" id="UP000005707">
    <property type="component" value="Unassembled WGS sequence"/>
</dbReference>
<organism evidence="5 6">
    <name type="scientific">Haloplasma contractile SSD-17B</name>
    <dbReference type="NCBI Taxonomy" id="1033810"/>
    <lineage>
        <taxon>Bacteria</taxon>
        <taxon>Bacillati</taxon>
        <taxon>Mycoplasmatota</taxon>
        <taxon>Mollicutes</taxon>
        <taxon>Haloplasmatales</taxon>
        <taxon>Haloplasmataceae</taxon>
        <taxon>Haloplasma</taxon>
    </lineage>
</organism>
<dbReference type="eggNOG" id="COG2207">
    <property type="taxonomic scope" value="Bacteria"/>
</dbReference>
<dbReference type="PANTHER" id="PTHR43280">
    <property type="entry name" value="ARAC-FAMILY TRANSCRIPTIONAL REGULATOR"/>
    <property type="match status" value="1"/>
</dbReference>
<dbReference type="PROSITE" id="PS01124">
    <property type="entry name" value="HTH_ARAC_FAMILY_2"/>
    <property type="match status" value="1"/>
</dbReference>
<dbReference type="RefSeq" id="WP_008825663.1">
    <property type="nucleotide sequence ID" value="NZ_AFNU02000003.1"/>
</dbReference>
<dbReference type="GO" id="GO:0003700">
    <property type="term" value="F:DNA-binding transcription factor activity"/>
    <property type="evidence" value="ECO:0007669"/>
    <property type="project" value="InterPro"/>
</dbReference>
<sequence length="247" mass="28623">MASNKQEIMNQYKTVKQYYSDHSYLHPSYLLEVQLLNAIESANEDKAKGVLDKINSLDRAFLAKNQKRSIKNSLICSCTLFTRAALKTGVNAENAFHLSDACIQKIETLNEVQAIHLFEYDMLSAFINLIKDHKKVLYSKAIESSIEYIQNNIFTQIHLNELADHVFLSPNYLSSKFKNEVGISISDFINKTKVEESKYMLQHTNTSIADITFLFNFCNQSYYTKQFKKHTGLSPREYRELRDKDNF</sequence>
<evidence type="ECO:0000313" key="6">
    <source>
        <dbReference type="Proteomes" id="UP000005707"/>
    </source>
</evidence>
<accession>F7Q1J3</accession>
<keyword evidence="3" id="KW-0804">Transcription</keyword>
<dbReference type="Gene3D" id="1.10.10.60">
    <property type="entry name" value="Homeodomain-like"/>
    <property type="match status" value="2"/>
</dbReference>
<comment type="caution">
    <text evidence="5">The sequence shown here is derived from an EMBL/GenBank/DDBJ whole genome shotgun (WGS) entry which is preliminary data.</text>
</comment>
<dbReference type="GO" id="GO:0043565">
    <property type="term" value="F:sequence-specific DNA binding"/>
    <property type="evidence" value="ECO:0007669"/>
    <property type="project" value="InterPro"/>
</dbReference>
<dbReference type="SMART" id="SM00342">
    <property type="entry name" value="HTH_ARAC"/>
    <property type="match status" value="1"/>
</dbReference>
<evidence type="ECO:0000313" key="5">
    <source>
        <dbReference type="EMBL" id="ERJ12924.1"/>
    </source>
</evidence>
<dbReference type="OrthoDB" id="184994at2"/>
<keyword evidence="6" id="KW-1185">Reference proteome</keyword>
<dbReference type="PANTHER" id="PTHR43280:SF2">
    <property type="entry name" value="HTH-TYPE TRANSCRIPTIONAL REGULATOR EXSA"/>
    <property type="match status" value="1"/>
</dbReference>
<dbReference type="AlphaFoldDB" id="F7Q1J3"/>
<dbReference type="SUPFAM" id="SSF46689">
    <property type="entry name" value="Homeodomain-like"/>
    <property type="match status" value="2"/>
</dbReference>
<dbReference type="EMBL" id="AFNU02000003">
    <property type="protein sequence ID" value="ERJ12924.1"/>
    <property type="molecule type" value="Genomic_DNA"/>
</dbReference>
<dbReference type="STRING" id="1033810.HLPCO_001264"/>